<dbReference type="GO" id="GO:0000122">
    <property type="term" value="P:negative regulation of transcription by RNA polymerase II"/>
    <property type="evidence" value="ECO:0007669"/>
    <property type="project" value="EnsemblFungi"/>
</dbReference>
<dbReference type="Gene3D" id="3.10.20.90">
    <property type="entry name" value="Phosphatidylinositol 3-kinase Catalytic Subunit, Chain A, domain 1"/>
    <property type="match status" value="1"/>
</dbReference>
<dbReference type="PANTHER" id="PTHR12735:SF27">
    <property type="entry name" value="BOLA-LIKE PROTEIN 2"/>
    <property type="match status" value="1"/>
</dbReference>
<dbReference type="GO" id="GO:0051537">
    <property type="term" value="F:2 iron, 2 sulfur cluster binding"/>
    <property type="evidence" value="ECO:0007669"/>
    <property type="project" value="EnsemblFungi"/>
</dbReference>
<dbReference type="HOGENOM" id="CLU_109462_4_0_1"/>
<dbReference type="Pfam" id="PF01722">
    <property type="entry name" value="BolA"/>
    <property type="match status" value="1"/>
</dbReference>
<dbReference type="EMBL" id="KB456264">
    <property type="protein sequence ID" value="EMF13007.1"/>
    <property type="molecule type" value="Genomic_DNA"/>
</dbReference>
<organism evidence="3 4">
    <name type="scientific">Sphaerulina musiva (strain SO2202)</name>
    <name type="common">Poplar stem canker fungus</name>
    <name type="synonym">Septoria musiva</name>
    <dbReference type="NCBI Taxonomy" id="692275"/>
    <lineage>
        <taxon>Eukaryota</taxon>
        <taxon>Fungi</taxon>
        <taxon>Dikarya</taxon>
        <taxon>Ascomycota</taxon>
        <taxon>Pezizomycotina</taxon>
        <taxon>Dothideomycetes</taxon>
        <taxon>Dothideomycetidae</taxon>
        <taxon>Mycosphaerellales</taxon>
        <taxon>Mycosphaerellaceae</taxon>
        <taxon>Sphaerulina</taxon>
    </lineage>
</organism>
<reference evidence="3 4" key="1">
    <citation type="journal article" date="2012" name="PLoS Pathog.">
        <title>Diverse lifestyles and strategies of plant pathogenesis encoded in the genomes of eighteen Dothideomycetes fungi.</title>
        <authorList>
            <person name="Ohm R.A."/>
            <person name="Feau N."/>
            <person name="Henrissat B."/>
            <person name="Schoch C.L."/>
            <person name="Horwitz B.A."/>
            <person name="Barry K.W."/>
            <person name="Condon B.J."/>
            <person name="Copeland A.C."/>
            <person name="Dhillon B."/>
            <person name="Glaser F."/>
            <person name="Hesse C.N."/>
            <person name="Kosti I."/>
            <person name="LaButti K."/>
            <person name="Lindquist E.A."/>
            <person name="Lucas S."/>
            <person name="Salamov A.A."/>
            <person name="Bradshaw R.E."/>
            <person name="Ciuffetti L."/>
            <person name="Hamelin R.C."/>
            <person name="Kema G.H.J."/>
            <person name="Lawrence C."/>
            <person name="Scott J.A."/>
            <person name="Spatafora J.W."/>
            <person name="Turgeon B.G."/>
            <person name="de Wit P.J.G.M."/>
            <person name="Zhong S."/>
            <person name="Goodwin S.B."/>
            <person name="Grigoriev I.V."/>
        </authorList>
    </citation>
    <scope>NUCLEOTIDE SEQUENCE [LARGE SCALE GENOMIC DNA]</scope>
    <source>
        <strain evidence="3 4">SO2202</strain>
    </source>
</reference>
<proteinExistence type="inferred from homology"/>
<name>M3AZR2_SPHMS</name>
<dbReference type="PIRSF" id="PIRSF003113">
    <property type="entry name" value="BolA"/>
    <property type="match status" value="1"/>
</dbReference>
<dbReference type="GO" id="GO:0071281">
    <property type="term" value="P:cellular response to iron ion"/>
    <property type="evidence" value="ECO:0007669"/>
    <property type="project" value="EnsemblFungi"/>
</dbReference>
<dbReference type="InterPro" id="IPR045115">
    <property type="entry name" value="BOL2"/>
</dbReference>
<dbReference type="PANTHER" id="PTHR12735">
    <property type="entry name" value="BOLA-LIKE PROTEIN-RELATED"/>
    <property type="match status" value="1"/>
</dbReference>
<dbReference type="GO" id="GO:0005634">
    <property type="term" value="C:nucleus"/>
    <property type="evidence" value="ECO:0007669"/>
    <property type="project" value="EnsemblFungi"/>
</dbReference>
<evidence type="ECO:0000313" key="4">
    <source>
        <dbReference type="Proteomes" id="UP000016931"/>
    </source>
</evidence>
<dbReference type="GO" id="GO:0051604">
    <property type="term" value="P:protein maturation"/>
    <property type="evidence" value="ECO:0007669"/>
    <property type="project" value="InterPro"/>
</dbReference>
<dbReference type="GO" id="GO:1990229">
    <property type="term" value="C:iron-sulfur cluster assembly complex"/>
    <property type="evidence" value="ECO:0007669"/>
    <property type="project" value="EnsemblFungi"/>
</dbReference>
<dbReference type="RefSeq" id="XP_016761128.1">
    <property type="nucleotide sequence ID" value="XM_016902398.1"/>
</dbReference>
<dbReference type="GeneID" id="27899535"/>
<feature type="region of interest" description="Disordered" evidence="2">
    <location>
        <begin position="1"/>
        <end position="23"/>
    </location>
</feature>
<dbReference type="SUPFAM" id="SSF82657">
    <property type="entry name" value="BolA-like"/>
    <property type="match status" value="1"/>
</dbReference>
<feature type="compositionally biased region" description="Polar residues" evidence="2">
    <location>
        <begin position="10"/>
        <end position="23"/>
    </location>
</feature>
<dbReference type="eggNOG" id="KOG3348">
    <property type="taxonomic scope" value="Eukaryota"/>
</dbReference>
<dbReference type="GO" id="GO:0045944">
    <property type="term" value="P:positive regulation of transcription by RNA polymerase II"/>
    <property type="evidence" value="ECO:0007669"/>
    <property type="project" value="EnsemblFungi"/>
</dbReference>
<dbReference type="OrthoDB" id="4983at2759"/>
<keyword evidence="4" id="KW-1185">Reference proteome</keyword>
<evidence type="ECO:0000256" key="1">
    <source>
        <dbReference type="RuleBase" id="RU003860"/>
    </source>
</evidence>
<comment type="similarity">
    <text evidence="1">Belongs to the BolA/IbaG family.</text>
</comment>
<evidence type="ECO:0000313" key="3">
    <source>
        <dbReference type="EMBL" id="EMF13007.1"/>
    </source>
</evidence>
<protein>
    <submittedName>
        <fullName evidence="3">Bola domain-containing protein</fullName>
    </submittedName>
</protein>
<dbReference type="STRING" id="692275.M3AZR2"/>
<sequence length="100" mass="11205">MSARTDLEAEQNQHSSGVTPDTLRSTLEEKLEAQYVDIADLSGGCGQMYEAIIVSPQFAKKTTLARHRLVNSTLKAEIAAIHAWTPKCFTPEEWEKKKEQ</sequence>
<dbReference type="InterPro" id="IPR036065">
    <property type="entry name" value="BolA-like_sf"/>
</dbReference>
<evidence type="ECO:0000256" key="2">
    <source>
        <dbReference type="SAM" id="MobiDB-lite"/>
    </source>
</evidence>
<feature type="non-terminal residue" evidence="3">
    <location>
        <position position="100"/>
    </location>
</feature>
<dbReference type="OMA" id="VHAFSQK"/>
<dbReference type="GO" id="GO:0005829">
    <property type="term" value="C:cytosol"/>
    <property type="evidence" value="ECO:0007669"/>
    <property type="project" value="EnsemblFungi"/>
</dbReference>
<dbReference type="GO" id="GO:0006879">
    <property type="term" value="P:intracellular iron ion homeostasis"/>
    <property type="evidence" value="ECO:0007669"/>
    <property type="project" value="EnsemblFungi"/>
</dbReference>
<dbReference type="AlphaFoldDB" id="M3AZR2"/>
<accession>M3AZR2</accession>
<gene>
    <name evidence="3" type="ORF">SEPMUDRAFT_13113</name>
</gene>
<dbReference type="Proteomes" id="UP000016931">
    <property type="component" value="Unassembled WGS sequence"/>
</dbReference>
<dbReference type="InterPro" id="IPR002634">
    <property type="entry name" value="BolA"/>
</dbReference>